<dbReference type="Pfam" id="PF05107">
    <property type="entry name" value="Cas_Cas7"/>
    <property type="match status" value="1"/>
</dbReference>
<sequence>MSTLDKKIDFSVVLSVSKSNPNGDPLNGNRPRQNYDGHGEISDVAIKRKIRNRLQDMGEKVFVQSNDRKTDEFGSLKERAESNEVLANIIKSKQSQNHVFAAMACKEWIDVRAFGQVFAYKGAASGGGVSVGVRGPVSIHPATSVDPVDITSVQITKSVNSEPGKERGSDTMGMKHRVEFGLYVLHGSINVQLSEKTGFTWEDADKLKQALVTLFENDASSARPEGSMEVHKVYWHQHESKLGQYSSAKVHRALVIQSLSDEPKSIEDYEITVNHLDGLNTEELDGQ</sequence>
<dbReference type="NCBIfam" id="TIGR01595">
    <property type="entry name" value="cas_CT1132"/>
    <property type="match status" value="1"/>
</dbReference>
<feature type="region of interest" description="Disordered" evidence="1">
    <location>
        <begin position="19"/>
        <end position="38"/>
    </location>
</feature>
<protein>
    <recommendedName>
        <fullName evidence="4">Type I-C CRISPR-associated protein Cas7/Csd2</fullName>
    </recommendedName>
</protein>
<dbReference type="NCBIfam" id="TIGR02589">
    <property type="entry name" value="cas_Csd2"/>
    <property type="match status" value="1"/>
</dbReference>
<comment type="caution">
    <text evidence="2">The sequence shown here is derived from an EMBL/GenBank/DDBJ whole genome shotgun (WGS) entry which is preliminary data.</text>
</comment>
<evidence type="ECO:0008006" key="4">
    <source>
        <dbReference type="Google" id="ProtNLM"/>
    </source>
</evidence>
<evidence type="ECO:0000313" key="3">
    <source>
        <dbReference type="Proteomes" id="UP000789833"/>
    </source>
</evidence>
<reference evidence="2 3" key="1">
    <citation type="submission" date="2021-10" db="EMBL/GenBank/DDBJ databases">
        <authorList>
            <person name="Criscuolo A."/>
        </authorList>
    </citation>
    <scope>NUCLEOTIDE SEQUENCE [LARGE SCALE GENOMIC DNA]</scope>
    <source>
        <strain evidence="3">CIP 111883</strain>
    </source>
</reference>
<proteinExistence type="predicted"/>
<evidence type="ECO:0000256" key="1">
    <source>
        <dbReference type="SAM" id="MobiDB-lite"/>
    </source>
</evidence>
<dbReference type="InterPro" id="IPR013418">
    <property type="entry name" value="CRISPR-assoc_prot_Cas7/Csd2"/>
</dbReference>
<evidence type="ECO:0000313" key="2">
    <source>
        <dbReference type="EMBL" id="CAG9623047.1"/>
    </source>
</evidence>
<dbReference type="Proteomes" id="UP000789833">
    <property type="component" value="Unassembled WGS sequence"/>
</dbReference>
<name>A0ABM8YSZ7_9BACI</name>
<gene>
    <name evidence="2" type="ORF">BACCIP111883_03842</name>
</gene>
<keyword evidence="3" id="KW-1185">Reference proteome</keyword>
<accession>A0ABM8YSZ7</accession>
<dbReference type="EMBL" id="CAKJTJ010000033">
    <property type="protein sequence ID" value="CAG9623047.1"/>
    <property type="molecule type" value="Genomic_DNA"/>
</dbReference>
<dbReference type="InterPro" id="IPR006482">
    <property type="entry name" value="Cas7_Csh2/Csh2"/>
</dbReference>
<organism evidence="2 3">
    <name type="scientific">Sutcliffiella rhizosphaerae</name>
    <dbReference type="NCBI Taxonomy" id="2880967"/>
    <lineage>
        <taxon>Bacteria</taxon>
        <taxon>Bacillati</taxon>
        <taxon>Bacillota</taxon>
        <taxon>Bacilli</taxon>
        <taxon>Bacillales</taxon>
        <taxon>Bacillaceae</taxon>
        <taxon>Sutcliffiella</taxon>
    </lineage>
</organism>
<dbReference type="RefSeq" id="WP_230504124.1">
    <property type="nucleotide sequence ID" value="NZ_CAKJTJ010000033.1"/>
</dbReference>